<name>A0ACC6VL79_9EURY</name>
<protein>
    <submittedName>
        <fullName evidence="1">PQQ-binding-like beta-propeller repeat protein</fullName>
    </submittedName>
</protein>
<comment type="caution">
    <text evidence="1">The sequence shown here is derived from an EMBL/GenBank/DDBJ whole genome shotgun (WGS) entry which is preliminary data.</text>
</comment>
<gene>
    <name evidence="1" type="ORF">ACFFN7_11000</name>
</gene>
<reference evidence="1" key="1">
    <citation type="submission" date="2024-09" db="EMBL/GenBank/DDBJ databases">
        <authorList>
            <person name="Sun Q."/>
            <person name="Mori K."/>
        </authorList>
    </citation>
    <scope>NUCLEOTIDE SEQUENCE</scope>
    <source>
        <strain evidence="1">JCM 19018</strain>
    </source>
</reference>
<evidence type="ECO:0000313" key="2">
    <source>
        <dbReference type="Proteomes" id="UP001589559"/>
    </source>
</evidence>
<accession>A0ACC6VL79</accession>
<organism evidence="1 2">
    <name type="scientific">Haloarcula sebkhae</name>
    <dbReference type="NCBI Taxonomy" id="932660"/>
    <lineage>
        <taxon>Archaea</taxon>
        <taxon>Methanobacteriati</taxon>
        <taxon>Methanobacteriota</taxon>
        <taxon>Stenosarchaea group</taxon>
        <taxon>Halobacteria</taxon>
        <taxon>Halobacteriales</taxon>
        <taxon>Haloarculaceae</taxon>
        <taxon>Haloarcula</taxon>
    </lineage>
</organism>
<sequence>MGGSWPTRLGSNTRRGTIPSPPTLEEYRWSQRLSGAVTSPPEQPLVHRGLVVQTRGTSVTAMDTKTGQRQWSHKLPDGERVRGSASALGDSFYLSTRSAVYRFVLPKGRRETVYRPGTGSISTTPILIDDSVGVGIDNSEQDRFVLLDKNAPKKDQTTIKTARPPRNVAANGENVVVRTTNGIMGMDLIAETKLWVSQAISDGRPGDAPLVTNETIVTGTGDGAVIALDVESGSQRWRQSIETKHAFSPAVSDTTAYVTDSDGRLYALDLKTGDIIETIRAESVADLPGLAIGNADCSPVISEDAIHFVGPDGVLVTVDQDDFASGVERHRTLQHRLAAPPTVVENALFADALPTVYGYSI</sequence>
<proteinExistence type="predicted"/>
<keyword evidence="2" id="KW-1185">Reference proteome</keyword>
<dbReference type="EMBL" id="JBHMAK010000007">
    <property type="protein sequence ID" value="MFB9811893.1"/>
    <property type="molecule type" value="Genomic_DNA"/>
</dbReference>
<evidence type="ECO:0000313" key="1">
    <source>
        <dbReference type="EMBL" id="MFB9811893.1"/>
    </source>
</evidence>
<dbReference type="Proteomes" id="UP001589559">
    <property type="component" value="Unassembled WGS sequence"/>
</dbReference>